<dbReference type="InterPro" id="IPR013563">
    <property type="entry name" value="Oligopep_ABC_C"/>
</dbReference>
<dbReference type="Proteomes" id="UP000189632">
    <property type="component" value="Chromosome"/>
</dbReference>
<evidence type="ECO:0000256" key="5">
    <source>
        <dbReference type="ARBA" id="ARBA00022840"/>
    </source>
</evidence>
<keyword evidence="4" id="KW-0547">Nucleotide-binding</keyword>
<dbReference type="FunFam" id="3.40.50.300:FF:000016">
    <property type="entry name" value="Oligopeptide ABC transporter ATP-binding component"/>
    <property type="match status" value="2"/>
</dbReference>
<evidence type="ECO:0000259" key="6">
    <source>
        <dbReference type="PROSITE" id="PS50893"/>
    </source>
</evidence>
<dbReference type="GO" id="GO:0005886">
    <property type="term" value="C:plasma membrane"/>
    <property type="evidence" value="ECO:0007669"/>
    <property type="project" value="UniProtKB-SubCell"/>
</dbReference>
<dbReference type="NCBIfam" id="NF010167">
    <property type="entry name" value="PRK13648.1"/>
    <property type="match status" value="2"/>
</dbReference>
<dbReference type="EMBL" id="CP015625">
    <property type="protein sequence ID" value="AQT46456.1"/>
    <property type="molecule type" value="Genomic_DNA"/>
</dbReference>
<proteinExistence type="inferred from homology"/>
<dbReference type="InterPro" id="IPR017871">
    <property type="entry name" value="ABC_transporter-like_CS"/>
</dbReference>
<evidence type="ECO:0000313" key="7">
    <source>
        <dbReference type="EMBL" id="AQT46456.1"/>
    </source>
</evidence>
<gene>
    <name evidence="7" type="ORF">BBC0122_003200</name>
</gene>
<dbReference type="GO" id="GO:0015833">
    <property type="term" value="P:peptide transport"/>
    <property type="evidence" value="ECO:0007669"/>
    <property type="project" value="InterPro"/>
</dbReference>
<dbReference type="RefSeq" id="WP_077990672.1">
    <property type="nucleotide sequence ID" value="NZ_CAXUOT020000001.1"/>
</dbReference>
<dbReference type="GO" id="GO:0055085">
    <property type="term" value="P:transmembrane transport"/>
    <property type="evidence" value="ECO:0007669"/>
    <property type="project" value="UniProtKB-ARBA"/>
</dbReference>
<dbReference type="SMART" id="SM00382">
    <property type="entry name" value="AAA"/>
    <property type="match status" value="2"/>
</dbReference>
<evidence type="ECO:0000256" key="1">
    <source>
        <dbReference type="ARBA" id="ARBA00004417"/>
    </source>
</evidence>
<organism evidence="7 8">
    <name type="scientific">Bartonella choladocola</name>
    <dbReference type="NCBI Taxonomy" id="2750995"/>
    <lineage>
        <taxon>Bacteria</taxon>
        <taxon>Pseudomonadati</taxon>
        <taxon>Pseudomonadota</taxon>
        <taxon>Alphaproteobacteria</taxon>
        <taxon>Hyphomicrobiales</taxon>
        <taxon>Bartonellaceae</taxon>
        <taxon>Bartonella</taxon>
    </lineage>
</organism>
<name>A0A1U9MF31_9HYPH</name>
<dbReference type="Gene3D" id="3.40.50.300">
    <property type="entry name" value="P-loop containing nucleotide triphosphate hydrolases"/>
    <property type="match status" value="2"/>
</dbReference>
<evidence type="ECO:0000256" key="2">
    <source>
        <dbReference type="ARBA" id="ARBA00005417"/>
    </source>
</evidence>
<keyword evidence="5 7" id="KW-0067">ATP-binding</keyword>
<dbReference type="Pfam" id="PF08352">
    <property type="entry name" value="oligo_HPY"/>
    <property type="match status" value="2"/>
</dbReference>
<evidence type="ECO:0000256" key="3">
    <source>
        <dbReference type="ARBA" id="ARBA00022448"/>
    </source>
</evidence>
<comment type="similarity">
    <text evidence="2">Belongs to the ABC transporter superfamily.</text>
</comment>
<dbReference type="Pfam" id="PF00005">
    <property type="entry name" value="ABC_tran"/>
    <property type="match status" value="2"/>
</dbReference>
<dbReference type="NCBIfam" id="NF008453">
    <property type="entry name" value="PRK11308.1"/>
    <property type="match status" value="2"/>
</dbReference>
<protein>
    <submittedName>
        <fullName evidence="7">Microcin C transport system ATP-binding protein</fullName>
    </submittedName>
</protein>
<dbReference type="InterPro" id="IPR050319">
    <property type="entry name" value="ABC_transp_ATP-bind"/>
</dbReference>
<dbReference type="SUPFAM" id="SSF52540">
    <property type="entry name" value="P-loop containing nucleoside triphosphate hydrolases"/>
    <property type="match status" value="2"/>
</dbReference>
<dbReference type="PROSITE" id="PS50893">
    <property type="entry name" value="ABC_TRANSPORTER_2"/>
    <property type="match status" value="2"/>
</dbReference>
<dbReference type="PANTHER" id="PTHR43776:SF7">
    <property type="entry name" value="D,D-DIPEPTIDE TRANSPORT ATP-BINDING PROTEIN DDPF-RELATED"/>
    <property type="match status" value="1"/>
</dbReference>
<dbReference type="PANTHER" id="PTHR43776">
    <property type="entry name" value="TRANSPORT ATP-BINDING PROTEIN"/>
    <property type="match status" value="1"/>
</dbReference>
<comment type="subcellular location">
    <subcellularLocation>
        <location evidence="1">Cell inner membrane</location>
        <topology evidence="1">Peripheral membrane protein</topology>
    </subcellularLocation>
</comment>
<dbReference type="InterPro" id="IPR027417">
    <property type="entry name" value="P-loop_NTPase"/>
</dbReference>
<reference evidence="7 8" key="1">
    <citation type="submission" date="2016-11" db="EMBL/GenBank/DDBJ databases">
        <title>Comparative genomics of Bartonella apis.</title>
        <authorList>
            <person name="Engel P."/>
        </authorList>
    </citation>
    <scope>NUCLEOTIDE SEQUENCE [LARGE SCALE GENOMIC DNA]</scope>
    <source>
        <strain evidence="7 8">BBC0122</strain>
    </source>
</reference>
<dbReference type="GO" id="GO:0016887">
    <property type="term" value="F:ATP hydrolysis activity"/>
    <property type="evidence" value="ECO:0007669"/>
    <property type="project" value="InterPro"/>
</dbReference>
<dbReference type="InterPro" id="IPR003439">
    <property type="entry name" value="ABC_transporter-like_ATP-bd"/>
</dbReference>
<sequence length="541" mass="60611">MTALLSVRDLSVMFRQDGKETLAVDHVSFDINSGETLALVGESGSGKSVTALSILKLLSYPMASHPSGEILFDNKDLMKLDEKSLQKVRGKDIAMIFQEPMTSLNPLHTVERQVSEVMKVHEGMSDKDARQRTIELLTQVGIREPEKRLSSFPHQLSGGQRQRVMIAMALANNPKLLIADEPTTALDVTVQAQILELLEKLKQERSMSMLFITHNLGIVRKFADRVCVMTGGKIVETGKTADIFNHPQHDYTKKLLAAEPKGNPPKADKNAPVVMEGEKVRVWFPVKKGFFRRTVDYIKAVNDIDVTIREGQTLGVVGESGSGKTTLGLALTRMISSKGHIRFNGKDIEHFSFKQMRPLRRHIQIVFQDPFGSLSPRMSVGEIIAEGLLIHEKNLNYEERDERVVRALEEVDLDPETRNRYPHEFSGGQRQRIAIARAMVLNPRFVMLDEPTSALDMSVQAQVVDLLRTLQQKHNLAYLFISHDLKVVKALANDLIVMRNGQMVEHGPAEEVFSSPKTEYTRALMNAAFDLSVDKNDIADA</sequence>
<dbReference type="NCBIfam" id="NF007739">
    <property type="entry name" value="PRK10419.1"/>
    <property type="match status" value="2"/>
</dbReference>
<dbReference type="AlphaFoldDB" id="A0A1U9MF31"/>
<dbReference type="PROSITE" id="PS00211">
    <property type="entry name" value="ABC_TRANSPORTER_1"/>
    <property type="match status" value="2"/>
</dbReference>
<dbReference type="InterPro" id="IPR003593">
    <property type="entry name" value="AAA+_ATPase"/>
</dbReference>
<dbReference type="KEGG" id="bapi:BBC0122_003200"/>
<keyword evidence="3" id="KW-0813">Transport</keyword>
<evidence type="ECO:0000313" key="8">
    <source>
        <dbReference type="Proteomes" id="UP000189632"/>
    </source>
</evidence>
<evidence type="ECO:0000256" key="4">
    <source>
        <dbReference type="ARBA" id="ARBA00022741"/>
    </source>
</evidence>
<dbReference type="GO" id="GO:0005524">
    <property type="term" value="F:ATP binding"/>
    <property type="evidence" value="ECO:0007669"/>
    <property type="project" value="UniProtKB-KW"/>
</dbReference>
<dbReference type="STRING" id="1686310.BBC0244_003180"/>
<feature type="domain" description="ABC transporter" evidence="6">
    <location>
        <begin position="286"/>
        <end position="525"/>
    </location>
</feature>
<keyword evidence="8" id="KW-1185">Reference proteome</keyword>
<dbReference type="OrthoDB" id="9802264at2"/>
<accession>A0A1U9MF31</accession>
<feature type="domain" description="ABC transporter" evidence="6">
    <location>
        <begin position="7"/>
        <end position="256"/>
    </location>
</feature>
<dbReference type="CDD" id="cd03257">
    <property type="entry name" value="ABC_NikE_OppD_transporters"/>
    <property type="match status" value="2"/>
</dbReference>